<dbReference type="AlphaFoldDB" id="A0A1H4W568"/>
<reference evidence="1 2" key="1">
    <citation type="submission" date="2016-10" db="EMBL/GenBank/DDBJ databases">
        <authorList>
            <person name="de Groot N.N."/>
        </authorList>
    </citation>
    <scope>NUCLEOTIDE SEQUENCE [LARGE SCALE GENOMIC DNA]</scope>
    <source>
        <strain evidence="1 2">DSM 40306</strain>
    </source>
</reference>
<dbReference type="InterPro" id="IPR028957">
    <property type="entry name" value="Imm50"/>
</dbReference>
<protein>
    <submittedName>
        <fullName evidence="1">Immunity protein 50</fullName>
    </submittedName>
</protein>
<dbReference type="STRING" id="67331.SAMN04490357_3160"/>
<dbReference type="EMBL" id="FNTD01000004">
    <property type="protein sequence ID" value="SEC88467.1"/>
    <property type="molecule type" value="Genomic_DNA"/>
</dbReference>
<organism evidence="1 2">
    <name type="scientific">Streptomyces misionensis</name>
    <dbReference type="NCBI Taxonomy" id="67331"/>
    <lineage>
        <taxon>Bacteria</taxon>
        <taxon>Bacillati</taxon>
        <taxon>Actinomycetota</taxon>
        <taxon>Actinomycetes</taxon>
        <taxon>Kitasatosporales</taxon>
        <taxon>Streptomycetaceae</taxon>
        <taxon>Streptomyces</taxon>
    </lineage>
</organism>
<name>A0A1H4W568_9ACTN</name>
<dbReference type="Proteomes" id="UP000182375">
    <property type="component" value="Unassembled WGS sequence"/>
</dbReference>
<gene>
    <name evidence="1" type="ORF">SAMN04490357_3160</name>
</gene>
<accession>A0A1H4W568</accession>
<dbReference type="Pfam" id="PF15594">
    <property type="entry name" value="Imm50"/>
    <property type="match status" value="1"/>
</dbReference>
<sequence length="168" mass="18190">MTASFSVRNMEVMAPLYGAELPPLDSVRLRSVHLDWRGPQVALRLDLPAPAASLPDDWTASGVDTVQCHLRFLAVADLVLSAWEPPVTARISTAPLPGGEHRIRVTASADGGAFLDFTASADVLAGHLSGFRLEPDGSDDGPHHFLGKVDARRYSTIPDPCEKTFYER</sequence>
<evidence type="ECO:0000313" key="2">
    <source>
        <dbReference type="Proteomes" id="UP000182375"/>
    </source>
</evidence>
<proteinExistence type="predicted"/>
<evidence type="ECO:0000313" key="1">
    <source>
        <dbReference type="EMBL" id="SEC88467.1"/>
    </source>
</evidence>